<proteinExistence type="predicted"/>
<evidence type="ECO:0000313" key="5">
    <source>
        <dbReference type="EMBL" id="SBT15965.1"/>
    </source>
</evidence>
<sequence length="241" mass="25994">MMDNQASAAAATSIEISLVSDQACLLQFSNIISDAVADQISLVTTALRELEGIIDLIPSYTTLLVVFDTGCFDRFAIQKALQGVLASIDWSSAGNRASQEVVIPVYYGPEVGPDLEDVATHCQLDIEEVIRLHSTTTYRAYAIGFTPGFAFLGNTPEVLHVPRKTTPRLKVPLGSVAIAERQTAVYPSVTPGGWQILGRTPIALVDWASDSLALIKAGDNVRFEPMTKEEFLAQGGNFDGF</sequence>
<dbReference type="PANTHER" id="PTHR34698:SF2">
    <property type="entry name" value="5-OXOPROLINASE SUBUNIT B"/>
    <property type="match status" value="1"/>
</dbReference>
<dbReference type="PANTHER" id="PTHR34698">
    <property type="entry name" value="5-OXOPROLINASE SUBUNIT B"/>
    <property type="match status" value="1"/>
</dbReference>
<name>A0A1C3JL76_9GAMM</name>
<dbReference type="SUPFAM" id="SSF50891">
    <property type="entry name" value="Cyclophilin-like"/>
    <property type="match status" value="1"/>
</dbReference>
<reference evidence="6 7" key="1">
    <citation type="submission" date="2016-06" db="EMBL/GenBank/DDBJ databases">
        <authorList>
            <person name="Rodrigo-Torres L."/>
            <person name="Arahal D.R."/>
        </authorList>
    </citation>
    <scope>NUCLEOTIDE SEQUENCE [LARGE SCALE GENOMIC DNA]</scope>
    <source>
        <strain evidence="6 7">CECT 5116</strain>
    </source>
</reference>
<dbReference type="Proteomes" id="UP000092871">
    <property type="component" value="Unassembled WGS sequence"/>
</dbReference>
<dbReference type="EMBL" id="FLRA01000001">
    <property type="protein sequence ID" value="SBT15965.1"/>
    <property type="molecule type" value="Genomic_DNA"/>
</dbReference>
<dbReference type="Gene3D" id="2.40.100.10">
    <property type="entry name" value="Cyclophilin-like"/>
    <property type="match status" value="1"/>
</dbReference>
<evidence type="ECO:0000256" key="1">
    <source>
        <dbReference type="ARBA" id="ARBA00022741"/>
    </source>
</evidence>
<keyword evidence="3" id="KW-0067">ATP-binding</keyword>
<dbReference type="GO" id="GO:0005524">
    <property type="term" value="F:ATP binding"/>
    <property type="evidence" value="ECO:0007669"/>
    <property type="project" value="UniProtKB-KW"/>
</dbReference>
<dbReference type="GO" id="GO:0016787">
    <property type="term" value="F:hydrolase activity"/>
    <property type="evidence" value="ECO:0007669"/>
    <property type="project" value="UniProtKB-KW"/>
</dbReference>
<protein>
    <submittedName>
        <fullName evidence="5">Kinase A inhibitor</fullName>
    </submittedName>
</protein>
<evidence type="ECO:0000313" key="6">
    <source>
        <dbReference type="EMBL" id="SBT21013.1"/>
    </source>
</evidence>
<dbReference type="InterPro" id="IPR003833">
    <property type="entry name" value="CT_C_D"/>
</dbReference>
<dbReference type="Gene3D" id="3.30.1360.40">
    <property type="match status" value="1"/>
</dbReference>
<dbReference type="InterPro" id="IPR010016">
    <property type="entry name" value="PxpB"/>
</dbReference>
<evidence type="ECO:0000256" key="3">
    <source>
        <dbReference type="ARBA" id="ARBA00022840"/>
    </source>
</evidence>
<organism evidence="5 8">
    <name type="scientific">Marinomonas gallaica</name>
    <dbReference type="NCBI Taxonomy" id="1806667"/>
    <lineage>
        <taxon>Bacteria</taxon>
        <taxon>Pseudomonadati</taxon>
        <taxon>Pseudomonadota</taxon>
        <taxon>Gammaproteobacteria</taxon>
        <taxon>Oceanospirillales</taxon>
        <taxon>Oceanospirillaceae</taxon>
        <taxon>Marinomonas</taxon>
    </lineage>
</organism>
<evidence type="ECO:0000256" key="2">
    <source>
        <dbReference type="ARBA" id="ARBA00022801"/>
    </source>
</evidence>
<dbReference type="InterPro" id="IPR029000">
    <property type="entry name" value="Cyclophilin-like_dom_sf"/>
</dbReference>
<gene>
    <name evidence="5" type="primary">kipI</name>
    <name evidence="5" type="ORF">MGA5115_00039</name>
    <name evidence="6" type="ORF">MGA5116_01600</name>
</gene>
<dbReference type="AlphaFoldDB" id="A0A1C3JL76"/>
<accession>A0A1C3JL76</accession>
<feature type="domain" description="Carboxyltransferase" evidence="4">
    <location>
        <begin position="14"/>
        <end position="215"/>
    </location>
</feature>
<dbReference type="SUPFAM" id="SSF160467">
    <property type="entry name" value="PH0987 N-terminal domain-like"/>
    <property type="match status" value="1"/>
</dbReference>
<keyword evidence="2" id="KW-0378">Hydrolase</keyword>
<evidence type="ECO:0000259" key="4">
    <source>
        <dbReference type="SMART" id="SM00796"/>
    </source>
</evidence>
<dbReference type="NCBIfam" id="TIGR00370">
    <property type="entry name" value="5-oxoprolinase subunit PxpB"/>
    <property type="match status" value="1"/>
</dbReference>
<dbReference type="Pfam" id="PF02682">
    <property type="entry name" value="CT_C_D"/>
    <property type="match status" value="1"/>
</dbReference>
<dbReference type="SMART" id="SM00796">
    <property type="entry name" value="AHS1"/>
    <property type="match status" value="1"/>
</dbReference>
<dbReference type="RefSeq" id="WP_231872533.1">
    <property type="nucleotide sequence ID" value="NZ_FLRA01000001.1"/>
</dbReference>
<dbReference type="GO" id="GO:0016301">
    <property type="term" value="F:kinase activity"/>
    <property type="evidence" value="ECO:0007669"/>
    <property type="project" value="UniProtKB-KW"/>
</dbReference>
<keyword evidence="5" id="KW-0418">Kinase</keyword>
<evidence type="ECO:0000313" key="8">
    <source>
        <dbReference type="Proteomes" id="UP000092871"/>
    </source>
</evidence>
<keyword evidence="1" id="KW-0547">Nucleotide-binding</keyword>
<keyword evidence="5" id="KW-0808">Transferase</keyword>
<dbReference type="Proteomes" id="UP000092840">
    <property type="component" value="Unassembled WGS sequence"/>
</dbReference>
<evidence type="ECO:0000313" key="7">
    <source>
        <dbReference type="Proteomes" id="UP000092840"/>
    </source>
</evidence>
<reference evidence="5 8" key="2">
    <citation type="submission" date="2016-06" db="EMBL/GenBank/DDBJ databases">
        <authorList>
            <person name="Kjaerup R.B."/>
            <person name="Dalgaard T.S."/>
            <person name="Juul-Madsen H.R."/>
        </authorList>
    </citation>
    <scope>NUCLEOTIDE SEQUENCE [LARGE SCALE GENOMIC DNA]</scope>
    <source>
        <strain evidence="5 8">CECT 5115</strain>
    </source>
</reference>
<keyword evidence="7" id="KW-1185">Reference proteome</keyword>
<dbReference type="EMBL" id="FLRB01000011">
    <property type="protein sequence ID" value="SBT21013.1"/>
    <property type="molecule type" value="Genomic_DNA"/>
</dbReference>